<accession>A0ABU8YS74</accession>
<keyword evidence="4" id="KW-0479">Metal-binding</keyword>
<evidence type="ECO:0000256" key="1">
    <source>
        <dbReference type="ARBA" id="ARBA00001947"/>
    </source>
</evidence>
<evidence type="ECO:0000313" key="8">
    <source>
        <dbReference type="EMBL" id="MEK0187297.1"/>
    </source>
</evidence>
<evidence type="ECO:0000256" key="7">
    <source>
        <dbReference type="ARBA" id="ARBA00048348"/>
    </source>
</evidence>
<organism evidence="8 9">
    <name type="scientific">Microcoleus anatoxicus PTRS2</name>
    <dbReference type="NCBI Taxonomy" id="2705321"/>
    <lineage>
        <taxon>Bacteria</taxon>
        <taxon>Bacillati</taxon>
        <taxon>Cyanobacteriota</taxon>
        <taxon>Cyanophyceae</taxon>
        <taxon>Oscillatoriophycideae</taxon>
        <taxon>Oscillatoriales</taxon>
        <taxon>Microcoleaceae</taxon>
        <taxon>Microcoleus</taxon>
        <taxon>Microcoleus anatoxicus</taxon>
    </lineage>
</organism>
<evidence type="ECO:0000256" key="5">
    <source>
        <dbReference type="ARBA" id="ARBA00022833"/>
    </source>
</evidence>
<dbReference type="Proteomes" id="UP001384579">
    <property type="component" value="Unassembled WGS sequence"/>
</dbReference>
<dbReference type="SUPFAM" id="SSF53056">
    <property type="entry name" value="beta-carbonic anhydrase, cab"/>
    <property type="match status" value="1"/>
</dbReference>
<dbReference type="CDD" id="cd03378">
    <property type="entry name" value="beta_CA_cladeC"/>
    <property type="match status" value="1"/>
</dbReference>
<feature type="non-terminal residue" evidence="8">
    <location>
        <position position="236"/>
    </location>
</feature>
<evidence type="ECO:0000313" key="9">
    <source>
        <dbReference type="Proteomes" id="UP001384579"/>
    </source>
</evidence>
<dbReference type="InterPro" id="IPR001765">
    <property type="entry name" value="Carbonic_anhydrase"/>
</dbReference>
<comment type="similarity">
    <text evidence="2">Belongs to the beta-class carbonic anhydrase family.</text>
</comment>
<comment type="catalytic activity">
    <reaction evidence="7">
        <text>hydrogencarbonate + H(+) = CO2 + H2O</text>
        <dbReference type="Rhea" id="RHEA:10748"/>
        <dbReference type="ChEBI" id="CHEBI:15377"/>
        <dbReference type="ChEBI" id="CHEBI:15378"/>
        <dbReference type="ChEBI" id="CHEBI:16526"/>
        <dbReference type="ChEBI" id="CHEBI:17544"/>
        <dbReference type="EC" id="4.2.1.1"/>
    </reaction>
</comment>
<evidence type="ECO:0000256" key="4">
    <source>
        <dbReference type="ARBA" id="ARBA00022723"/>
    </source>
</evidence>
<reference evidence="8 9" key="1">
    <citation type="journal article" date="2020" name="Harmful Algae">
        <title>Molecular and morphological characterization of a novel dihydroanatoxin-a producing Microcoleus species (cyanobacteria) from the Russian River, California, USA.</title>
        <authorList>
            <person name="Conklin K.Y."/>
            <person name="Stancheva R."/>
            <person name="Otten T.G."/>
            <person name="Fadness R."/>
            <person name="Boyer G.L."/>
            <person name="Read B."/>
            <person name="Zhang X."/>
            <person name="Sheath R.G."/>
        </authorList>
    </citation>
    <scope>NUCLEOTIDE SEQUENCE [LARGE SCALE GENOMIC DNA]</scope>
    <source>
        <strain evidence="8 9">PTRS2</strain>
    </source>
</reference>
<proteinExistence type="inferred from homology"/>
<evidence type="ECO:0000256" key="6">
    <source>
        <dbReference type="ARBA" id="ARBA00023239"/>
    </source>
</evidence>
<sequence>MNLNDKKVNLSRRNSLKFVAGAIGTGILAARVGGDVVAPEPAIAQNDLTPDAALKQLMDGNKRFVDRKRQTPNQDFVRLTEVAKSQKPFAAILGCADSRFPPEIIFDRGFGDLFVCRVAGNVATPEEIGSLEYGTLVLGAKVLVVIGHERCGAVDATIKGAEVPGQIGSLLAAIKPAVESSKDKTGDRLENACKANIVLQANRLKASPVISKLIGENKLKIVGGYYDLDTGAVNIL</sequence>
<evidence type="ECO:0000256" key="2">
    <source>
        <dbReference type="ARBA" id="ARBA00006217"/>
    </source>
</evidence>
<dbReference type="PANTHER" id="PTHR11002:SF76">
    <property type="entry name" value="CARBONIC ANHYDRASE"/>
    <property type="match status" value="1"/>
</dbReference>
<dbReference type="SMART" id="SM00947">
    <property type="entry name" value="Pro_CA"/>
    <property type="match status" value="1"/>
</dbReference>
<dbReference type="EC" id="4.2.1.1" evidence="3"/>
<keyword evidence="9" id="KW-1185">Reference proteome</keyword>
<comment type="caution">
    <text evidence="8">The sequence shown here is derived from an EMBL/GenBank/DDBJ whole genome shotgun (WGS) entry which is preliminary data.</text>
</comment>
<dbReference type="Pfam" id="PF00484">
    <property type="entry name" value="Pro_CA"/>
    <property type="match status" value="1"/>
</dbReference>
<dbReference type="InterPro" id="IPR036874">
    <property type="entry name" value="Carbonic_anhydrase_sf"/>
</dbReference>
<name>A0ABU8YS74_9CYAN</name>
<keyword evidence="5" id="KW-0862">Zinc</keyword>
<protein>
    <recommendedName>
        <fullName evidence="3">carbonic anhydrase</fullName>
        <ecNumber evidence="3">4.2.1.1</ecNumber>
    </recommendedName>
</protein>
<dbReference type="PANTHER" id="PTHR11002">
    <property type="entry name" value="CARBONIC ANHYDRASE"/>
    <property type="match status" value="1"/>
</dbReference>
<dbReference type="EMBL" id="JBBLXS010000333">
    <property type="protein sequence ID" value="MEK0187297.1"/>
    <property type="molecule type" value="Genomic_DNA"/>
</dbReference>
<keyword evidence="6" id="KW-0456">Lyase</keyword>
<comment type="cofactor">
    <cofactor evidence="1">
        <name>Zn(2+)</name>
        <dbReference type="ChEBI" id="CHEBI:29105"/>
    </cofactor>
</comment>
<dbReference type="RefSeq" id="WP_340541776.1">
    <property type="nucleotide sequence ID" value="NZ_JBBLXS010000333.1"/>
</dbReference>
<dbReference type="Gene3D" id="3.40.1050.10">
    <property type="entry name" value="Carbonic anhydrase"/>
    <property type="match status" value="1"/>
</dbReference>
<evidence type="ECO:0000256" key="3">
    <source>
        <dbReference type="ARBA" id="ARBA00012925"/>
    </source>
</evidence>
<gene>
    <name evidence="8" type="ORF">WMG39_20935</name>
</gene>